<evidence type="ECO:0000259" key="8">
    <source>
        <dbReference type="PROSITE" id="PS50928"/>
    </source>
</evidence>
<dbReference type="eggNOG" id="COG0395">
    <property type="taxonomic scope" value="Bacteria"/>
</dbReference>
<dbReference type="CDD" id="cd06261">
    <property type="entry name" value="TM_PBP2"/>
    <property type="match status" value="1"/>
</dbReference>
<dbReference type="InterPro" id="IPR035906">
    <property type="entry name" value="MetI-like_sf"/>
</dbReference>
<evidence type="ECO:0000256" key="3">
    <source>
        <dbReference type="ARBA" id="ARBA00022475"/>
    </source>
</evidence>
<feature type="transmembrane region" description="Helical" evidence="7">
    <location>
        <begin position="12"/>
        <end position="37"/>
    </location>
</feature>
<comment type="subcellular location">
    <subcellularLocation>
        <location evidence="1 7">Cell membrane</location>
        <topology evidence="1 7">Multi-pass membrane protein</topology>
    </subcellularLocation>
</comment>
<keyword evidence="3" id="KW-1003">Cell membrane</keyword>
<dbReference type="RefSeq" id="WP_030429881.1">
    <property type="nucleotide sequence ID" value="NZ_JOEF01000009.1"/>
</dbReference>
<keyword evidence="10" id="KW-1185">Reference proteome</keyword>
<dbReference type="AlphaFoldDB" id="A0A1G9ZPC7"/>
<protein>
    <submittedName>
        <fullName evidence="9">Carbohydrate ABC transporter membrane protein 2, CUT1 family</fullName>
    </submittedName>
</protein>
<dbReference type="InterPro" id="IPR000515">
    <property type="entry name" value="MetI-like"/>
</dbReference>
<keyword evidence="6 7" id="KW-0472">Membrane</keyword>
<dbReference type="GO" id="GO:0005886">
    <property type="term" value="C:plasma membrane"/>
    <property type="evidence" value="ECO:0007669"/>
    <property type="project" value="UniProtKB-SubCell"/>
</dbReference>
<name>A0A1G9ZPC7_ALLAB</name>
<evidence type="ECO:0000256" key="6">
    <source>
        <dbReference type="ARBA" id="ARBA00023136"/>
    </source>
</evidence>
<feature type="transmembrane region" description="Helical" evidence="7">
    <location>
        <begin position="104"/>
        <end position="125"/>
    </location>
</feature>
<evidence type="ECO:0000256" key="7">
    <source>
        <dbReference type="RuleBase" id="RU363032"/>
    </source>
</evidence>
<dbReference type="InterPro" id="IPR050901">
    <property type="entry name" value="BP-dep_ABC_trans_perm"/>
</dbReference>
<keyword evidence="5 7" id="KW-1133">Transmembrane helix</keyword>
<evidence type="ECO:0000256" key="1">
    <source>
        <dbReference type="ARBA" id="ARBA00004651"/>
    </source>
</evidence>
<dbReference type="PANTHER" id="PTHR32243:SF18">
    <property type="entry name" value="INNER MEMBRANE ABC TRANSPORTER PERMEASE PROTEIN YCJP"/>
    <property type="match status" value="1"/>
</dbReference>
<dbReference type="STRING" id="211114.SAMN04489726_5632"/>
<evidence type="ECO:0000256" key="5">
    <source>
        <dbReference type="ARBA" id="ARBA00022989"/>
    </source>
</evidence>
<dbReference type="Proteomes" id="UP000183376">
    <property type="component" value="Chromosome I"/>
</dbReference>
<feature type="transmembrane region" description="Helical" evidence="7">
    <location>
        <begin position="243"/>
        <end position="261"/>
    </location>
</feature>
<dbReference type="GO" id="GO:0055085">
    <property type="term" value="P:transmembrane transport"/>
    <property type="evidence" value="ECO:0007669"/>
    <property type="project" value="InterPro"/>
</dbReference>
<gene>
    <name evidence="9" type="ORF">SAMN04489726_5632</name>
</gene>
<dbReference type="OrthoDB" id="3228189at2"/>
<reference evidence="9 10" key="1">
    <citation type="submission" date="2016-10" db="EMBL/GenBank/DDBJ databases">
        <authorList>
            <person name="de Groot N.N."/>
        </authorList>
    </citation>
    <scope>NUCLEOTIDE SEQUENCE [LARGE SCALE GENOMIC DNA]</scope>
    <source>
        <strain evidence="9 10">DSM 44149</strain>
    </source>
</reference>
<dbReference type="PANTHER" id="PTHR32243">
    <property type="entry name" value="MALTOSE TRANSPORT SYSTEM PERMEASE-RELATED"/>
    <property type="match status" value="1"/>
</dbReference>
<dbReference type="SUPFAM" id="SSF161098">
    <property type="entry name" value="MetI-like"/>
    <property type="match status" value="1"/>
</dbReference>
<keyword evidence="4 7" id="KW-0812">Transmembrane</keyword>
<accession>A0A1G9ZPC7</accession>
<evidence type="ECO:0000313" key="9">
    <source>
        <dbReference type="EMBL" id="SDN23178.1"/>
    </source>
</evidence>
<dbReference type="PROSITE" id="PS50928">
    <property type="entry name" value="ABC_TM1"/>
    <property type="match status" value="1"/>
</dbReference>
<evidence type="ECO:0000256" key="2">
    <source>
        <dbReference type="ARBA" id="ARBA00022448"/>
    </source>
</evidence>
<sequence length="276" mass="29646">MISTPRRRVATAFVHLVLGAIALVFAAPLLWLVTAAIDEKAGLRTELPEQPGPANLLAVLDWEIGLLPMLNGLLLAGGAAVISVALAAFAAYPLSRYQLRFKRPFLYVVLFATGLPMTAVMVPVYSMFVQLDLIDSMVGTMLFLAATSLPYAIWMTKGFMDNVPLSLEEAAWVDGASGMQSLRRVVLPLMLPGLSVVAVFTFISAWGNFFVPFTLLLDPEKQPAAVGVFAFFGRAGLESYGPLAAYSLLYTAPVLGLYLIVSRRLGGTFTLAGAVK</sequence>
<feature type="domain" description="ABC transmembrane type-1" evidence="8">
    <location>
        <begin position="69"/>
        <end position="261"/>
    </location>
</feature>
<feature type="transmembrane region" description="Helical" evidence="7">
    <location>
        <begin position="69"/>
        <end position="92"/>
    </location>
</feature>
<evidence type="ECO:0000313" key="10">
    <source>
        <dbReference type="Proteomes" id="UP000183376"/>
    </source>
</evidence>
<proteinExistence type="inferred from homology"/>
<keyword evidence="2 7" id="KW-0813">Transport</keyword>
<organism evidence="9 10">
    <name type="scientific">Allokutzneria albata</name>
    <name type="common">Kibdelosporangium albatum</name>
    <dbReference type="NCBI Taxonomy" id="211114"/>
    <lineage>
        <taxon>Bacteria</taxon>
        <taxon>Bacillati</taxon>
        <taxon>Actinomycetota</taxon>
        <taxon>Actinomycetes</taxon>
        <taxon>Pseudonocardiales</taxon>
        <taxon>Pseudonocardiaceae</taxon>
        <taxon>Allokutzneria</taxon>
    </lineage>
</organism>
<feature type="transmembrane region" description="Helical" evidence="7">
    <location>
        <begin position="137"/>
        <end position="154"/>
    </location>
</feature>
<dbReference type="Pfam" id="PF00528">
    <property type="entry name" value="BPD_transp_1"/>
    <property type="match status" value="1"/>
</dbReference>
<dbReference type="Gene3D" id="1.10.3720.10">
    <property type="entry name" value="MetI-like"/>
    <property type="match status" value="1"/>
</dbReference>
<evidence type="ECO:0000256" key="4">
    <source>
        <dbReference type="ARBA" id="ARBA00022692"/>
    </source>
</evidence>
<feature type="transmembrane region" description="Helical" evidence="7">
    <location>
        <begin position="185"/>
        <end position="207"/>
    </location>
</feature>
<comment type="similarity">
    <text evidence="7">Belongs to the binding-protein-dependent transport system permease family.</text>
</comment>
<dbReference type="EMBL" id="LT629701">
    <property type="protein sequence ID" value="SDN23178.1"/>
    <property type="molecule type" value="Genomic_DNA"/>
</dbReference>